<keyword evidence="1" id="KW-0732">Signal</keyword>
<dbReference type="Pfam" id="PF00080">
    <property type="entry name" value="Sod_Cu"/>
    <property type="match status" value="1"/>
</dbReference>
<organism evidence="3 4">
    <name type="scientific">Modicella reniformis</name>
    <dbReference type="NCBI Taxonomy" id="1440133"/>
    <lineage>
        <taxon>Eukaryota</taxon>
        <taxon>Fungi</taxon>
        <taxon>Fungi incertae sedis</taxon>
        <taxon>Mucoromycota</taxon>
        <taxon>Mortierellomycotina</taxon>
        <taxon>Mortierellomycetes</taxon>
        <taxon>Mortierellales</taxon>
        <taxon>Mortierellaceae</taxon>
        <taxon>Modicella</taxon>
    </lineage>
</organism>
<dbReference type="SUPFAM" id="SSF49329">
    <property type="entry name" value="Cu,Zn superoxide dismutase-like"/>
    <property type="match status" value="1"/>
</dbReference>
<feature type="chain" id="PRO_5040434745" description="Superoxide dismutase copper/zinc binding domain-containing protein" evidence="1">
    <location>
        <begin position="19"/>
        <end position="220"/>
    </location>
</feature>
<evidence type="ECO:0000256" key="1">
    <source>
        <dbReference type="SAM" id="SignalP"/>
    </source>
</evidence>
<dbReference type="OrthoDB" id="159229at2759"/>
<dbReference type="EMBL" id="JAAAHW010010001">
    <property type="protein sequence ID" value="KAF9932442.1"/>
    <property type="molecule type" value="Genomic_DNA"/>
</dbReference>
<dbReference type="PANTHER" id="PTHR20910">
    <property type="entry name" value="AGAP001623-PA"/>
    <property type="match status" value="1"/>
</dbReference>
<comment type="caution">
    <text evidence="3">The sequence shown here is derived from an EMBL/GenBank/DDBJ whole genome shotgun (WGS) entry which is preliminary data.</text>
</comment>
<dbReference type="InterPro" id="IPR053257">
    <property type="entry name" value="Cu-only_SOD"/>
</dbReference>
<reference evidence="3" key="1">
    <citation type="journal article" date="2020" name="Fungal Divers.">
        <title>Resolving the Mortierellaceae phylogeny through synthesis of multi-gene phylogenetics and phylogenomics.</title>
        <authorList>
            <person name="Vandepol N."/>
            <person name="Liber J."/>
            <person name="Desiro A."/>
            <person name="Na H."/>
            <person name="Kennedy M."/>
            <person name="Barry K."/>
            <person name="Grigoriev I.V."/>
            <person name="Miller A.N."/>
            <person name="O'Donnell K."/>
            <person name="Stajich J.E."/>
            <person name="Bonito G."/>
        </authorList>
    </citation>
    <scope>NUCLEOTIDE SEQUENCE</scope>
    <source>
        <strain evidence="3">MES-2147</strain>
    </source>
</reference>
<proteinExistence type="predicted"/>
<feature type="signal peptide" evidence="1">
    <location>
        <begin position="1"/>
        <end position="18"/>
    </location>
</feature>
<feature type="domain" description="Superoxide dismutase copper/zinc binding" evidence="2">
    <location>
        <begin position="55"/>
        <end position="184"/>
    </location>
</feature>
<evidence type="ECO:0000313" key="4">
    <source>
        <dbReference type="Proteomes" id="UP000749646"/>
    </source>
</evidence>
<evidence type="ECO:0000259" key="2">
    <source>
        <dbReference type="Pfam" id="PF00080"/>
    </source>
</evidence>
<gene>
    <name evidence="3" type="ORF">BGZ65_004470</name>
</gene>
<evidence type="ECO:0000313" key="3">
    <source>
        <dbReference type="EMBL" id="KAF9932442.1"/>
    </source>
</evidence>
<dbReference type="PANTHER" id="PTHR20910:SF1">
    <property type="entry name" value="SUPEROXIDE DISMUTASE COPPER_ZINC BINDING DOMAIN-CONTAINING PROTEIN"/>
    <property type="match status" value="1"/>
</dbReference>
<dbReference type="GO" id="GO:0006801">
    <property type="term" value="P:superoxide metabolic process"/>
    <property type="evidence" value="ECO:0007669"/>
    <property type="project" value="InterPro"/>
</dbReference>
<dbReference type="InterPro" id="IPR001424">
    <property type="entry name" value="SOD_Cu_Zn_dom"/>
</dbReference>
<dbReference type="InterPro" id="IPR036423">
    <property type="entry name" value="SOD-like_Cu/Zn_dom_sf"/>
</dbReference>
<sequence length="220" mass="22420">MLFKTIATLLAIAGLASAQTELKHGEAHIQQKGIDAVFTFDKVATGVNVTITVIKGLNTTTQVLPEGFDYHIHVKPIGADGDCMATGGHLDPTNVGAPPCNPKNLTSCQIGDLSGKHGNLTADVKSLSGAIATISYIDTQLSFTGEGAITGRSVVIHNNFTRLACANLIVDGYTAPSPSGGSGSGTLTGNPSATNKPSSAVKLVGSVALTGLVAMMMMAL</sequence>
<dbReference type="GO" id="GO:0046872">
    <property type="term" value="F:metal ion binding"/>
    <property type="evidence" value="ECO:0007669"/>
    <property type="project" value="InterPro"/>
</dbReference>
<dbReference type="Proteomes" id="UP000749646">
    <property type="component" value="Unassembled WGS sequence"/>
</dbReference>
<dbReference type="Gene3D" id="2.60.40.200">
    <property type="entry name" value="Superoxide dismutase, copper/zinc binding domain"/>
    <property type="match status" value="1"/>
</dbReference>
<keyword evidence="4" id="KW-1185">Reference proteome</keyword>
<name>A0A9P6IKT8_9FUNG</name>
<protein>
    <recommendedName>
        <fullName evidence="2">Superoxide dismutase copper/zinc binding domain-containing protein</fullName>
    </recommendedName>
</protein>
<dbReference type="AlphaFoldDB" id="A0A9P6IKT8"/>
<accession>A0A9P6IKT8</accession>